<comment type="function">
    <text evidence="1 14">Catalyzes the ferredoxin-dependent oxidative decarboxylation of arylpyruvates.</text>
</comment>
<evidence type="ECO:0000256" key="13">
    <source>
        <dbReference type="ARBA" id="ARBA00048332"/>
    </source>
</evidence>
<comment type="catalytic activity">
    <reaction evidence="13 14">
        <text>indole-3-pyruvate + 2 oxidized [2Fe-2S]-[ferredoxin] + CoA = (indol-3-yl)acetyl-CoA + 2 reduced [2Fe-2S]-[ferredoxin] + CO2 + H(+)</text>
        <dbReference type="Rhea" id="RHEA:12645"/>
        <dbReference type="Rhea" id="RHEA-COMP:10000"/>
        <dbReference type="Rhea" id="RHEA-COMP:10001"/>
        <dbReference type="ChEBI" id="CHEBI:15378"/>
        <dbReference type="ChEBI" id="CHEBI:16526"/>
        <dbReference type="ChEBI" id="CHEBI:17640"/>
        <dbReference type="ChEBI" id="CHEBI:33737"/>
        <dbReference type="ChEBI" id="CHEBI:33738"/>
        <dbReference type="ChEBI" id="CHEBI:57271"/>
        <dbReference type="ChEBI" id="CHEBI:57287"/>
        <dbReference type="EC" id="1.2.7.8"/>
    </reaction>
</comment>
<evidence type="ECO:0000256" key="12">
    <source>
        <dbReference type="ARBA" id="ARBA00030514"/>
    </source>
</evidence>
<dbReference type="GO" id="GO:0046872">
    <property type="term" value="F:metal ion binding"/>
    <property type="evidence" value="ECO:0007669"/>
    <property type="project" value="UniProtKB-UniRule"/>
</dbReference>
<dbReference type="InterPro" id="IPR017721">
    <property type="entry name" value="IorA"/>
</dbReference>
<dbReference type="PANTHER" id="PTHR43710">
    <property type="entry name" value="2-HYDROXYACYL-COA LYASE"/>
    <property type="match status" value="1"/>
</dbReference>
<evidence type="ECO:0000256" key="9">
    <source>
        <dbReference type="ARBA" id="ARBA00023002"/>
    </source>
</evidence>
<comment type="cofactor">
    <cofactor evidence="14 15">
        <name>[4Fe-4S] cluster</name>
        <dbReference type="ChEBI" id="CHEBI:49883"/>
    </cofactor>
    <text evidence="14 15">Binds 2 [4Fe-4S] clusters. In this family the first cluster has a non-standard and varying [4Fe-4S] binding motif CX(2)CX(2)CX(4-5)CP.</text>
</comment>
<evidence type="ECO:0000256" key="4">
    <source>
        <dbReference type="ARBA" id="ARBA00017710"/>
    </source>
</evidence>
<evidence type="ECO:0000313" key="17">
    <source>
        <dbReference type="EMBL" id="HIR89043.1"/>
    </source>
</evidence>
<evidence type="ECO:0000313" key="18">
    <source>
        <dbReference type="Proteomes" id="UP000824201"/>
    </source>
</evidence>
<gene>
    <name evidence="17" type="primary">iorA</name>
    <name evidence="17" type="ORF">IAC96_08850</name>
</gene>
<dbReference type="PANTHER" id="PTHR43710:SF5">
    <property type="entry name" value="INDOLEPYRUVATE FERREDOXIN OXIDOREDUCTASE ALPHA SUBUNIT"/>
    <property type="match status" value="1"/>
</dbReference>
<dbReference type="SUPFAM" id="SSF52922">
    <property type="entry name" value="TK C-terminal domain-like"/>
    <property type="match status" value="1"/>
</dbReference>
<sequence length="580" mass="63126">MGEKVIMLGNAAIARGAYEAGVKVSAAYPGTPSTEISENLVQYRDSLYCEWSPNEKVAMEVAIGASMSGVRAMASMKHVGVNVAADPLYTVSYIGANGGLVLVAADDPGLYSSQNEQDTRMIGRAAHVPVLEPSDSQEAKDFMKFAFEMSEQYDTPVILRTTTRLSHSQGLVELCERQEIEDKPYERNPQKNVMMPGNAKGRHVFVEQRENKLIEDGCDFPINKVEWNDKKIGVITSGIPYQYVKEALPQASVLKLGIVYPLPKKLIEQFASEVETLYVVEELEPMIEEQVKSWGISVIGKEIFTVQGEYSANLLRTAVLGQDLQLKAPAQVPGRPPILCPGCPHRSVYSVLNKLKIHAAGDIGCYTLGAVAPLSVVDTTICMGASISSLHGMEKAKGKDYIKNWVAVIGDSTFLHTGINSLMNMVYNQSTGTVIILDNSTTGMTGHQDHAATGKTLQGDPTWAIDIPGVCRAMGIKNVIEVNAFALKELEQVIKEEVAKDEISVIITKSPCVLLDKKRVYTPYVCDSEKCKKCGMCMKPGCPAMTKKADGTIFIDDTMCTGCGLCEQLCKFGAIRKAGE</sequence>
<evidence type="ECO:0000256" key="6">
    <source>
        <dbReference type="ARBA" id="ARBA00022485"/>
    </source>
</evidence>
<dbReference type="GO" id="GO:0043805">
    <property type="term" value="F:indolepyruvate ferredoxin oxidoreductase activity"/>
    <property type="evidence" value="ECO:0007669"/>
    <property type="project" value="UniProtKB-UniRule"/>
</dbReference>
<keyword evidence="7 14" id="KW-0479">Metal-binding</keyword>
<comment type="caution">
    <text evidence="17">The sequence shown here is derived from an EMBL/GenBank/DDBJ whole genome shotgun (WGS) entry which is preliminary data.</text>
</comment>
<dbReference type="Proteomes" id="UP000824201">
    <property type="component" value="Unassembled WGS sequence"/>
</dbReference>
<keyword evidence="11 14" id="KW-0411">Iron-sulfur</keyword>
<feature type="domain" description="4Fe-4S ferredoxin-type" evidence="16">
    <location>
        <begin position="551"/>
        <end position="580"/>
    </location>
</feature>
<dbReference type="SUPFAM" id="SSF52518">
    <property type="entry name" value="Thiamin diphosphate-binding fold (THDP-binding)"/>
    <property type="match status" value="2"/>
</dbReference>
<feature type="binding site" evidence="15">
    <location>
        <position position="534"/>
    </location>
    <ligand>
        <name>[4Fe-4S] cluster</name>
        <dbReference type="ChEBI" id="CHEBI:49883"/>
        <label>1</label>
    </ligand>
</feature>
<dbReference type="InterPro" id="IPR029061">
    <property type="entry name" value="THDP-binding"/>
</dbReference>
<feature type="binding site" evidence="15">
    <location>
        <position position="542"/>
    </location>
    <ligand>
        <name>[4Fe-4S] cluster</name>
        <dbReference type="ChEBI" id="CHEBI:49883"/>
        <label>2</label>
    </ligand>
</feature>
<dbReference type="InterPro" id="IPR011766">
    <property type="entry name" value="TPP_enzyme_TPP-bd"/>
</dbReference>
<dbReference type="GO" id="GO:0051539">
    <property type="term" value="F:4 iron, 4 sulfur cluster binding"/>
    <property type="evidence" value="ECO:0007669"/>
    <property type="project" value="UniProtKB-UniRule"/>
</dbReference>
<keyword evidence="10 14" id="KW-0408">Iron</keyword>
<feature type="domain" description="4Fe-4S ferredoxin-type" evidence="16">
    <location>
        <begin position="521"/>
        <end position="550"/>
    </location>
</feature>
<feature type="binding site" evidence="15">
    <location>
        <position position="537"/>
    </location>
    <ligand>
        <name>[4Fe-4S] cluster</name>
        <dbReference type="ChEBI" id="CHEBI:49883"/>
        <label>1</label>
    </ligand>
</feature>
<evidence type="ECO:0000256" key="3">
    <source>
        <dbReference type="ARBA" id="ARBA00012812"/>
    </source>
</evidence>
<dbReference type="PROSITE" id="PS51379">
    <property type="entry name" value="4FE4S_FER_2"/>
    <property type="match status" value="2"/>
</dbReference>
<keyword evidence="8 14" id="KW-0249">Electron transport</keyword>
<accession>A0A9D1EFP3</accession>
<keyword evidence="6 14" id="KW-0004">4Fe-4S</keyword>
<dbReference type="EC" id="1.2.7.8" evidence="3 14"/>
<dbReference type="Pfam" id="PF02775">
    <property type="entry name" value="TPP_enzyme_C"/>
    <property type="match status" value="1"/>
</dbReference>
<evidence type="ECO:0000256" key="15">
    <source>
        <dbReference type="PIRSR" id="PIRSR006439-50"/>
    </source>
</evidence>
<name>A0A9D1EFP3_9FIRM</name>
<feature type="binding site" evidence="15">
    <location>
        <position position="531"/>
    </location>
    <ligand>
        <name>[4Fe-4S] cluster</name>
        <dbReference type="ChEBI" id="CHEBI:49883"/>
        <label>1</label>
    </ligand>
</feature>
<evidence type="ECO:0000256" key="5">
    <source>
        <dbReference type="ARBA" id="ARBA00022448"/>
    </source>
</evidence>
<dbReference type="Pfam" id="PF00037">
    <property type="entry name" value="Fer4"/>
    <property type="match status" value="1"/>
</dbReference>
<dbReference type="Pfam" id="PF01855">
    <property type="entry name" value="POR_N"/>
    <property type="match status" value="1"/>
</dbReference>
<evidence type="ECO:0000256" key="2">
    <source>
        <dbReference type="ARBA" id="ARBA00011238"/>
    </source>
</evidence>
<evidence type="ECO:0000256" key="1">
    <source>
        <dbReference type="ARBA" id="ARBA00002995"/>
    </source>
</evidence>
<dbReference type="CDD" id="cd07034">
    <property type="entry name" value="TPP_PYR_PFOR_IOR-alpha_like"/>
    <property type="match status" value="1"/>
</dbReference>
<evidence type="ECO:0000256" key="7">
    <source>
        <dbReference type="ARBA" id="ARBA00022723"/>
    </source>
</evidence>
<dbReference type="InterPro" id="IPR045025">
    <property type="entry name" value="HACL1-like"/>
</dbReference>
<dbReference type="Gene3D" id="3.40.50.970">
    <property type="match status" value="2"/>
</dbReference>
<reference evidence="17" key="2">
    <citation type="journal article" date="2021" name="PeerJ">
        <title>Extensive microbial diversity within the chicken gut microbiome revealed by metagenomics and culture.</title>
        <authorList>
            <person name="Gilroy R."/>
            <person name="Ravi A."/>
            <person name="Getino M."/>
            <person name="Pursley I."/>
            <person name="Horton D.L."/>
            <person name="Alikhan N.F."/>
            <person name="Baker D."/>
            <person name="Gharbi K."/>
            <person name="Hall N."/>
            <person name="Watson M."/>
            <person name="Adriaenssens E.M."/>
            <person name="Foster-Nyarko E."/>
            <person name="Jarju S."/>
            <person name="Secka A."/>
            <person name="Antonio M."/>
            <person name="Oren A."/>
            <person name="Chaudhuri R.R."/>
            <person name="La Ragione R."/>
            <person name="Hildebrand F."/>
            <person name="Pallen M.J."/>
        </authorList>
    </citation>
    <scope>NUCLEOTIDE SEQUENCE</scope>
    <source>
        <strain evidence="17">ChiW13-3771</strain>
    </source>
</reference>
<dbReference type="AlphaFoldDB" id="A0A9D1EFP3"/>
<feature type="binding site" evidence="15">
    <location>
        <position position="560"/>
    </location>
    <ligand>
        <name>[4Fe-4S] cluster</name>
        <dbReference type="ChEBI" id="CHEBI:49883"/>
        <label>2</label>
    </ligand>
</feature>
<dbReference type="InterPro" id="IPR009014">
    <property type="entry name" value="Transketo_C/PFOR_II"/>
</dbReference>
<keyword evidence="5 14" id="KW-0813">Transport</keyword>
<feature type="binding site" evidence="15">
    <location>
        <position position="563"/>
    </location>
    <ligand>
        <name>[4Fe-4S] cluster</name>
        <dbReference type="ChEBI" id="CHEBI:49883"/>
        <label>2</label>
    </ligand>
</feature>
<proteinExistence type="predicted"/>
<feature type="binding site" evidence="15">
    <location>
        <position position="566"/>
    </location>
    <ligand>
        <name>[4Fe-4S] cluster</name>
        <dbReference type="ChEBI" id="CHEBI:49883"/>
        <label>2</label>
    </ligand>
</feature>
<evidence type="ECO:0000256" key="11">
    <source>
        <dbReference type="ARBA" id="ARBA00023014"/>
    </source>
</evidence>
<dbReference type="GO" id="GO:0030976">
    <property type="term" value="F:thiamine pyrophosphate binding"/>
    <property type="evidence" value="ECO:0007669"/>
    <property type="project" value="InterPro"/>
</dbReference>
<feature type="binding site" evidence="15">
    <location>
        <position position="570"/>
    </location>
    <ligand>
        <name>[4Fe-4S] cluster</name>
        <dbReference type="ChEBI" id="CHEBI:49883"/>
        <label>1</label>
    </ligand>
</feature>
<evidence type="ECO:0000259" key="16">
    <source>
        <dbReference type="PROSITE" id="PS51379"/>
    </source>
</evidence>
<dbReference type="InterPro" id="IPR002880">
    <property type="entry name" value="Pyrv_Fd/Flavodoxin_OxRdtase_N"/>
</dbReference>
<keyword evidence="9 14" id="KW-0560">Oxidoreductase</keyword>
<evidence type="ECO:0000256" key="14">
    <source>
        <dbReference type="PIRNR" id="PIRNR006439"/>
    </source>
</evidence>
<dbReference type="InterPro" id="IPR017896">
    <property type="entry name" value="4Fe4S_Fe-S-bd"/>
</dbReference>
<dbReference type="EMBL" id="DVHN01000113">
    <property type="protein sequence ID" value="HIR89043.1"/>
    <property type="molecule type" value="Genomic_DNA"/>
</dbReference>
<dbReference type="NCBIfam" id="TIGR03336">
    <property type="entry name" value="IOR_alpha"/>
    <property type="match status" value="1"/>
</dbReference>
<reference evidence="17" key="1">
    <citation type="submission" date="2020-10" db="EMBL/GenBank/DDBJ databases">
        <authorList>
            <person name="Gilroy R."/>
        </authorList>
    </citation>
    <scope>NUCLEOTIDE SEQUENCE</scope>
    <source>
        <strain evidence="17">ChiW13-3771</strain>
    </source>
</reference>
<evidence type="ECO:0000256" key="8">
    <source>
        <dbReference type="ARBA" id="ARBA00022982"/>
    </source>
</evidence>
<dbReference type="CDD" id="cd02008">
    <property type="entry name" value="TPP_IOR_alpha"/>
    <property type="match status" value="1"/>
</dbReference>
<protein>
    <recommendedName>
        <fullName evidence="4 14">Indolepyruvate oxidoreductase subunit IorA</fullName>
        <shortName evidence="14">IOR</shortName>
        <ecNumber evidence="3 14">1.2.7.8</ecNumber>
    </recommendedName>
    <alternativeName>
        <fullName evidence="12 14">Indolepyruvate ferredoxin oxidoreductase subunit alpha</fullName>
    </alternativeName>
</protein>
<dbReference type="Gene3D" id="3.30.70.20">
    <property type="match status" value="1"/>
</dbReference>
<organism evidence="17 18">
    <name type="scientific">Candidatus Fimimorpha faecalis</name>
    <dbReference type="NCBI Taxonomy" id="2840824"/>
    <lineage>
        <taxon>Bacteria</taxon>
        <taxon>Bacillati</taxon>
        <taxon>Bacillota</taxon>
        <taxon>Clostridia</taxon>
        <taxon>Eubacteriales</taxon>
        <taxon>Candidatus Fimimorpha</taxon>
    </lineage>
</organism>
<dbReference type="FunFam" id="3.40.50.970:FF:000039">
    <property type="entry name" value="Indolepyruvate oxidoreductase subunit IorA"/>
    <property type="match status" value="1"/>
</dbReference>
<dbReference type="PIRSF" id="PIRSF006439">
    <property type="entry name" value="Indolepyruvate_ferr_oxidored"/>
    <property type="match status" value="1"/>
</dbReference>
<comment type="subunit">
    <text evidence="2">Heterodimer of the IorA and IorB subunits.</text>
</comment>
<evidence type="ECO:0000256" key="10">
    <source>
        <dbReference type="ARBA" id="ARBA00023004"/>
    </source>
</evidence>